<dbReference type="GO" id="GO:0005525">
    <property type="term" value="F:GTP binding"/>
    <property type="evidence" value="ECO:0007669"/>
    <property type="project" value="UniProtKB-KW"/>
</dbReference>
<gene>
    <name evidence="5" type="ORF">UY67_C0030G0003</name>
</gene>
<evidence type="ECO:0000313" key="6">
    <source>
        <dbReference type="Proteomes" id="UP000034273"/>
    </source>
</evidence>
<feature type="domain" description="Elongation factor EFG" evidence="4">
    <location>
        <begin position="1"/>
        <end position="54"/>
    </location>
</feature>
<evidence type="ECO:0000256" key="2">
    <source>
        <dbReference type="ARBA" id="ARBA00022917"/>
    </source>
</evidence>
<dbReference type="GO" id="GO:0032790">
    <property type="term" value="P:ribosome disassembly"/>
    <property type="evidence" value="ECO:0007669"/>
    <property type="project" value="TreeGrafter"/>
</dbReference>
<proteinExistence type="predicted"/>
<dbReference type="STRING" id="1618671.UY67_C0030G0003"/>
<dbReference type="PANTHER" id="PTHR43261">
    <property type="entry name" value="TRANSLATION ELONGATION FACTOR G-RELATED"/>
    <property type="match status" value="1"/>
</dbReference>
<dbReference type="Proteomes" id="UP000034273">
    <property type="component" value="Unassembled WGS sequence"/>
</dbReference>
<dbReference type="InterPro" id="IPR000640">
    <property type="entry name" value="EFG_V-like"/>
</dbReference>
<protein>
    <submittedName>
        <fullName evidence="5">Elongation factor G</fullName>
    </submittedName>
</protein>
<sequence length="59" mass="6524">MGERRVACVVTAKVPLSEMFGFTTQLRSATEGRGVPNLEFSHYAVVPRSVQEEIVASRK</sequence>
<dbReference type="SUPFAM" id="SSF54980">
    <property type="entry name" value="EF-G C-terminal domain-like"/>
    <property type="match status" value="1"/>
</dbReference>
<dbReference type="InterPro" id="IPR035647">
    <property type="entry name" value="EFG_III/V"/>
</dbReference>
<evidence type="ECO:0000259" key="4">
    <source>
        <dbReference type="SMART" id="SM00838"/>
    </source>
</evidence>
<dbReference type="Pfam" id="PF00679">
    <property type="entry name" value="EFG_C"/>
    <property type="match status" value="1"/>
</dbReference>
<dbReference type="GO" id="GO:0003746">
    <property type="term" value="F:translation elongation factor activity"/>
    <property type="evidence" value="ECO:0007669"/>
    <property type="project" value="UniProtKB-KW"/>
</dbReference>
<organism evidence="5 6">
    <name type="scientific">Candidatus Kaiserbacteria bacterium GW2011_GWA2_52_12</name>
    <dbReference type="NCBI Taxonomy" id="1618671"/>
    <lineage>
        <taxon>Bacteria</taxon>
        <taxon>Candidatus Kaiseribacteriota</taxon>
    </lineage>
</organism>
<keyword evidence="5" id="KW-0251">Elongation factor</keyword>
<comment type="caution">
    <text evidence="5">The sequence shown here is derived from an EMBL/GenBank/DDBJ whole genome shotgun (WGS) entry which is preliminary data.</text>
</comment>
<keyword evidence="1" id="KW-0547">Nucleotide-binding</keyword>
<dbReference type="PATRIC" id="fig|1618671.3.peg.885"/>
<name>A0A0G1WW87_9BACT</name>
<dbReference type="Gene3D" id="3.30.70.240">
    <property type="match status" value="1"/>
</dbReference>
<dbReference type="AlphaFoldDB" id="A0A0G1WW87"/>
<dbReference type="SMART" id="SM00838">
    <property type="entry name" value="EFG_C"/>
    <property type="match status" value="1"/>
</dbReference>
<keyword evidence="3" id="KW-0342">GTP-binding</keyword>
<keyword evidence="2" id="KW-0648">Protein biosynthesis</keyword>
<reference evidence="5 6" key="1">
    <citation type="journal article" date="2015" name="Nature">
        <title>rRNA introns, odd ribosomes, and small enigmatic genomes across a large radiation of phyla.</title>
        <authorList>
            <person name="Brown C.T."/>
            <person name="Hug L.A."/>
            <person name="Thomas B.C."/>
            <person name="Sharon I."/>
            <person name="Castelle C.J."/>
            <person name="Singh A."/>
            <person name="Wilkins M.J."/>
            <person name="Williams K.H."/>
            <person name="Banfield J.F."/>
        </authorList>
    </citation>
    <scope>NUCLEOTIDE SEQUENCE [LARGE SCALE GENOMIC DNA]</scope>
</reference>
<evidence type="ECO:0000313" key="5">
    <source>
        <dbReference type="EMBL" id="KKW23011.1"/>
    </source>
</evidence>
<dbReference type="CDD" id="cd01514">
    <property type="entry name" value="Elongation_Factor_C"/>
    <property type="match status" value="1"/>
</dbReference>
<dbReference type="EMBL" id="LCQW01000030">
    <property type="protein sequence ID" value="KKW23011.1"/>
    <property type="molecule type" value="Genomic_DNA"/>
</dbReference>
<evidence type="ECO:0000256" key="1">
    <source>
        <dbReference type="ARBA" id="ARBA00022741"/>
    </source>
</evidence>
<accession>A0A0G1WW87</accession>
<dbReference type="PANTHER" id="PTHR43261:SF1">
    <property type="entry name" value="RIBOSOME-RELEASING FACTOR 2, MITOCHONDRIAL"/>
    <property type="match status" value="1"/>
</dbReference>
<evidence type="ECO:0000256" key="3">
    <source>
        <dbReference type="ARBA" id="ARBA00023134"/>
    </source>
</evidence>